<reference evidence="3" key="2">
    <citation type="submission" date="2025-08" db="UniProtKB">
        <authorList>
            <consortium name="RefSeq"/>
        </authorList>
    </citation>
    <scope>IDENTIFICATION</scope>
    <source>
        <tissue evidence="3">Leaves</tissue>
    </source>
</reference>
<sequence>MKGVLFFKSKPKATPADLVRQTRDLLSHVNSAPNTFQSQSQNKRQVNMINTIGKLLEDLKFILYGDSDTQPVASACAQLTEEFFREDTLRLLIICLPKLKLETRKDATLLVSNFLRQKVRSRFIACDYLEQNLNLIDVLVGGYENNGMEITALHYGSMLRDCIRHQDLARHVLESKLMMKKFFDYVQVARFEVAADATETFKQLLTRHKSTVAEFLSKNYDWFFVEYNSKLLQSPNYLTRREAVKLLGEMLMHRSNSDVMLQYVSSRDNLRIFMNLLRDSSKNIQVDALRVFKLFAANENKTPEIVGILVANRTKLLQLLFAELKIDNNGDPQLQADKAQVVKDIFALDVKVKA</sequence>
<dbReference type="InterPro" id="IPR013878">
    <property type="entry name" value="Mo25"/>
</dbReference>
<keyword evidence="2" id="KW-1185">Reference proteome</keyword>
<dbReference type="InterPro" id="IPR016024">
    <property type="entry name" value="ARM-type_fold"/>
</dbReference>
<evidence type="ECO:0000256" key="1">
    <source>
        <dbReference type="ARBA" id="ARBA00011012"/>
    </source>
</evidence>
<dbReference type="PANTHER" id="PTHR10182:SF12">
    <property type="entry name" value="OS07G0585100 PROTEIN"/>
    <property type="match status" value="1"/>
</dbReference>
<dbReference type="InterPro" id="IPR011989">
    <property type="entry name" value="ARM-like"/>
</dbReference>
<dbReference type="Proteomes" id="UP001652660">
    <property type="component" value="Chromosome 2c"/>
</dbReference>
<reference evidence="2" key="1">
    <citation type="journal article" date="2025" name="Foods">
        <title>Unveiling the Microbial Signatures of Arabica Coffee Cherries: Insights into Ripeness Specific Diversity, Functional Traits, and Implications for Quality and Safety.</title>
        <authorList>
            <consortium name="RefSeq"/>
            <person name="Tenea G.N."/>
            <person name="Cifuentes V."/>
            <person name="Reyes P."/>
            <person name="Cevallos-Vallejos M."/>
        </authorList>
    </citation>
    <scope>NUCLEOTIDE SEQUENCE [LARGE SCALE GENOMIC DNA]</scope>
</reference>
<dbReference type="Gene3D" id="1.25.10.10">
    <property type="entry name" value="Leucine-rich Repeat Variant"/>
    <property type="match status" value="1"/>
</dbReference>
<comment type="similarity">
    <text evidence="1">Belongs to the Mo25 family.</text>
</comment>
<accession>A0A6P6W3X5</accession>
<evidence type="ECO:0000313" key="3">
    <source>
        <dbReference type="RefSeq" id="XP_027109635.1"/>
    </source>
</evidence>
<dbReference type="OrthoDB" id="609103at2759"/>
<organism evidence="2 3">
    <name type="scientific">Coffea arabica</name>
    <name type="common">Arabian coffee</name>
    <dbReference type="NCBI Taxonomy" id="13443"/>
    <lineage>
        <taxon>Eukaryota</taxon>
        <taxon>Viridiplantae</taxon>
        <taxon>Streptophyta</taxon>
        <taxon>Embryophyta</taxon>
        <taxon>Tracheophyta</taxon>
        <taxon>Spermatophyta</taxon>
        <taxon>Magnoliopsida</taxon>
        <taxon>eudicotyledons</taxon>
        <taxon>Gunneridae</taxon>
        <taxon>Pentapetalae</taxon>
        <taxon>asterids</taxon>
        <taxon>lamiids</taxon>
        <taxon>Gentianales</taxon>
        <taxon>Rubiaceae</taxon>
        <taxon>Ixoroideae</taxon>
        <taxon>Gardenieae complex</taxon>
        <taxon>Bertiereae - Coffeeae clade</taxon>
        <taxon>Coffeeae</taxon>
        <taxon>Coffea</taxon>
    </lineage>
</organism>
<proteinExistence type="inferred from homology"/>
<protein>
    <submittedName>
        <fullName evidence="3">MO25-like protein At5g47540</fullName>
    </submittedName>
</protein>
<gene>
    <name evidence="3" type="primary">LOC113729552</name>
</gene>
<evidence type="ECO:0000313" key="2">
    <source>
        <dbReference type="Proteomes" id="UP001652660"/>
    </source>
</evidence>
<dbReference type="PANTHER" id="PTHR10182">
    <property type="entry name" value="CALCIUM-BINDING PROTEIN 39-RELATED"/>
    <property type="match status" value="1"/>
</dbReference>
<dbReference type="AlphaFoldDB" id="A0A6P6W3X5"/>
<dbReference type="SUPFAM" id="SSF48371">
    <property type="entry name" value="ARM repeat"/>
    <property type="match status" value="1"/>
</dbReference>
<dbReference type="GeneID" id="113729552"/>
<dbReference type="RefSeq" id="XP_027109635.1">
    <property type="nucleotide sequence ID" value="XM_027253834.2"/>
</dbReference>
<dbReference type="Pfam" id="PF08569">
    <property type="entry name" value="Mo25"/>
    <property type="match status" value="1"/>
</dbReference>
<dbReference type="GO" id="GO:0035556">
    <property type="term" value="P:intracellular signal transduction"/>
    <property type="evidence" value="ECO:0007669"/>
    <property type="project" value="TreeGrafter"/>
</dbReference>
<name>A0A6P6W3X5_COFAR</name>
<dbReference type="GO" id="GO:0043539">
    <property type="term" value="F:protein serine/threonine kinase activator activity"/>
    <property type="evidence" value="ECO:0007669"/>
    <property type="project" value="TreeGrafter"/>
</dbReference>